<dbReference type="EMBL" id="CCBQ010000037">
    <property type="protein sequence ID" value="CDO94302.1"/>
    <property type="molecule type" value="Genomic_DNA"/>
</dbReference>
<dbReference type="GO" id="GO:0009306">
    <property type="term" value="P:protein secretion"/>
    <property type="evidence" value="ECO:0007669"/>
    <property type="project" value="TreeGrafter"/>
</dbReference>
<protein>
    <submittedName>
        <fullName evidence="1">WGS project CCBQ000000000 data, contig 00106</fullName>
    </submittedName>
</protein>
<gene>
    <name evidence="1" type="ORF">KLDO_g2574</name>
</gene>
<proteinExistence type="predicted"/>
<reference evidence="1 2" key="1">
    <citation type="submission" date="2014-03" db="EMBL/GenBank/DDBJ databases">
        <title>The genome of Kluyveromyces dobzhanskii.</title>
        <authorList>
            <person name="Nystedt B."/>
            <person name="Astrom S."/>
        </authorList>
    </citation>
    <scope>NUCLEOTIDE SEQUENCE [LARGE SCALE GENOMIC DNA]</scope>
    <source>
        <strain evidence="1 2">CBS 2104</strain>
    </source>
</reference>
<keyword evidence="2" id="KW-1185">Reference proteome</keyword>
<evidence type="ECO:0000313" key="2">
    <source>
        <dbReference type="Proteomes" id="UP000031516"/>
    </source>
</evidence>
<sequence length="306" mass="35341">MCILFATRSHPDYKLILLSNRDEFFERKTHSTCWNHDDFILSPYDMAIQKKGYGHGTWLGINKHGKLAVILNLKVDSPLISKSATVTGETRSRGFVPLRFLEEEDNVPFEKWDSWEKFNSQHGDLEKTGPFTLFYGDASCNQYNVVDYWKHSTDPFGKKDLMVISNDVFDCSEGEHGSRWNKTEYGYVLLEALAKNTSNIGKDELLQKCFELLSNHTYNEGEDVNSVTTSNIYVPPMRIVENAEDIRTSLPIGDYYGTRSQIVILVGKDNKVTYEEHVIYECDEDCEQYCFLNPKEVIHYQFDIES</sequence>
<dbReference type="PANTHER" id="PTHR17985:SF8">
    <property type="entry name" value="TRANSPORT AND GOLGI ORGANIZATION PROTEIN 2 HOMOLOG"/>
    <property type="match status" value="1"/>
</dbReference>
<dbReference type="OrthoDB" id="191601at2759"/>
<organism evidence="1 2">
    <name type="scientific">Kluyveromyces dobzhanskii CBS 2104</name>
    <dbReference type="NCBI Taxonomy" id="1427455"/>
    <lineage>
        <taxon>Eukaryota</taxon>
        <taxon>Fungi</taxon>
        <taxon>Dikarya</taxon>
        <taxon>Ascomycota</taxon>
        <taxon>Saccharomycotina</taxon>
        <taxon>Saccharomycetes</taxon>
        <taxon>Saccharomycetales</taxon>
        <taxon>Saccharomycetaceae</taxon>
        <taxon>Kluyveromyces</taxon>
    </lineage>
</organism>
<dbReference type="InterPro" id="IPR008551">
    <property type="entry name" value="TANGO2"/>
</dbReference>
<dbReference type="Pfam" id="PF05742">
    <property type="entry name" value="TANGO2"/>
    <property type="match status" value="1"/>
</dbReference>
<accession>A0A0A8L870</accession>
<name>A0A0A8L870_9SACH</name>
<dbReference type="PANTHER" id="PTHR17985">
    <property type="entry name" value="SER/THR-RICH PROTEIN T10 IN DGCR REGION"/>
    <property type="match status" value="1"/>
</dbReference>
<dbReference type="AlphaFoldDB" id="A0A0A8L870"/>
<dbReference type="GO" id="GO:0005794">
    <property type="term" value="C:Golgi apparatus"/>
    <property type="evidence" value="ECO:0007669"/>
    <property type="project" value="TreeGrafter"/>
</dbReference>
<dbReference type="Proteomes" id="UP000031516">
    <property type="component" value="Unassembled WGS sequence"/>
</dbReference>
<comment type="caution">
    <text evidence="1">The sequence shown here is derived from an EMBL/GenBank/DDBJ whole genome shotgun (WGS) entry which is preliminary data.</text>
</comment>
<dbReference type="GO" id="GO:0007030">
    <property type="term" value="P:Golgi organization"/>
    <property type="evidence" value="ECO:0007669"/>
    <property type="project" value="TreeGrafter"/>
</dbReference>
<evidence type="ECO:0000313" key="1">
    <source>
        <dbReference type="EMBL" id="CDO94302.1"/>
    </source>
</evidence>